<evidence type="ECO:0000313" key="3">
    <source>
        <dbReference type="Proteomes" id="UP000800093"/>
    </source>
</evidence>
<dbReference type="AlphaFoldDB" id="A0A9P4MWU3"/>
<reference evidence="3" key="1">
    <citation type="journal article" date="2020" name="Stud. Mycol.">
        <title>101 Dothideomycetes genomes: A test case for predicting lifestyles and emergence of pathogens.</title>
        <authorList>
            <person name="Haridas S."/>
            <person name="Albert R."/>
            <person name="Binder M."/>
            <person name="Bloem J."/>
            <person name="LaButti K."/>
            <person name="Salamov A."/>
            <person name="Andreopoulos B."/>
            <person name="Baker S."/>
            <person name="Barry K."/>
            <person name="Bills G."/>
            <person name="Bluhm B."/>
            <person name="Cannon C."/>
            <person name="Castanera R."/>
            <person name="Culley D."/>
            <person name="Daum C."/>
            <person name="Ezra D."/>
            <person name="Gonzalez J."/>
            <person name="Henrissat B."/>
            <person name="Kuo A."/>
            <person name="Liang C."/>
            <person name="Lipzen A."/>
            <person name="Lutzoni F."/>
            <person name="Magnuson J."/>
            <person name="Mondo S."/>
            <person name="Nolan M."/>
            <person name="Ohm R."/>
            <person name="Pangilinan J."/>
            <person name="Park H.-J."/>
            <person name="Ramirez L."/>
            <person name="Alfaro M."/>
            <person name="Sun H."/>
            <person name="Tritt A."/>
            <person name="Yoshinaga Y."/>
            <person name="Zwiers L.-H."/>
            <person name="Turgeon B."/>
            <person name="Goodwin S."/>
            <person name="Spatafora J."/>
            <person name="Crous P."/>
            <person name="Grigoriev I."/>
        </authorList>
    </citation>
    <scope>NUCLEOTIDE SEQUENCE [LARGE SCALE GENOMIC DNA]</scope>
    <source>
        <strain evidence="3">CBS 304.66</strain>
    </source>
</reference>
<organism evidence="2 3">
    <name type="scientific">Lojkania enalia</name>
    <dbReference type="NCBI Taxonomy" id="147567"/>
    <lineage>
        <taxon>Eukaryota</taxon>
        <taxon>Fungi</taxon>
        <taxon>Dikarya</taxon>
        <taxon>Ascomycota</taxon>
        <taxon>Pezizomycotina</taxon>
        <taxon>Dothideomycetes</taxon>
        <taxon>Pleosporomycetidae</taxon>
        <taxon>Pleosporales</taxon>
        <taxon>Pleosporales incertae sedis</taxon>
        <taxon>Lojkania</taxon>
    </lineage>
</organism>
<comment type="caution">
    <text evidence="2">The sequence shown here is derived from an EMBL/GenBank/DDBJ whole genome shotgun (WGS) entry which is preliminary data.</text>
</comment>
<evidence type="ECO:0000256" key="1">
    <source>
        <dbReference type="SAM" id="SignalP"/>
    </source>
</evidence>
<protein>
    <submittedName>
        <fullName evidence="2">Oxidoreductase</fullName>
    </submittedName>
</protein>
<sequence>MKGLPFVISTAVLATSLVHASSLGTCHPANRSPPTLTWSLLNTANTNQFRGLAPVSHKVAWVSGTNSTVLRTTDGGNTWKSVGPQLTGPDAELEFRDIQAWSAKKAVILSIGFGPESRIYFTEDGGKNWTQSFGNEEEAAFYDCIAFENEKRGLAMSDPVDGKIRLIETLDGGKSWSVIDSAGIPPARANEWGFAASGTCLTTTAGRWYVGTGGEDPGRVFYSSDGHIWDVSNTTLLGAEAAGVFSVRFRDRKHGIAVGGDFENPTGNMNNAAWSTDGGRTWQSAARFPDGYRSGSSWVPGHCDMALAVGSTGSDFTLDGGRTWIGFDNGTFDSVECLEGGLCWASGAGGRVARLYVK</sequence>
<accession>A0A9P4MWU3</accession>
<evidence type="ECO:0000313" key="2">
    <source>
        <dbReference type="EMBL" id="KAF2260565.1"/>
    </source>
</evidence>
<gene>
    <name evidence="2" type="ORF">CC78DRAFT_523148</name>
</gene>
<dbReference type="SUPFAM" id="SSF110296">
    <property type="entry name" value="Oligoxyloglucan reducing end-specific cellobiohydrolase"/>
    <property type="match status" value="1"/>
</dbReference>
<feature type="chain" id="PRO_5040444664" evidence="1">
    <location>
        <begin position="21"/>
        <end position="358"/>
    </location>
</feature>
<dbReference type="Proteomes" id="UP000800093">
    <property type="component" value="Unassembled WGS sequence"/>
</dbReference>
<dbReference type="CDD" id="cd15482">
    <property type="entry name" value="Sialidase_non-viral"/>
    <property type="match status" value="1"/>
</dbReference>
<dbReference type="PANTHER" id="PTHR47199">
    <property type="entry name" value="PHOTOSYSTEM II STABILITY/ASSEMBLY FACTOR HCF136, CHLOROPLASTIC"/>
    <property type="match status" value="1"/>
</dbReference>
<keyword evidence="1" id="KW-0732">Signal</keyword>
<dbReference type="InterPro" id="IPR015943">
    <property type="entry name" value="WD40/YVTN_repeat-like_dom_sf"/>
</dbReference>
<dbReference type="OrthoDB" id="3679835at2759"/>
<keyword evidence="3" id="KW-1185">Reference proteome</keyword>
<dbReference type="PANTHER" id="PTHR47199:SF2">
    <property type="entry name" value="PHOTOSYSTEM II STABILITY_ASSEMBLY FACTOR HCF136, CHLOROPLASTIC"/>
    <property type="match status" value="1"/>
</dbReference>
<feature type="signal peptide" evidence="1">
    <location>
        <begin position="1"/>
        <end position="20"/>
    </location>
</feature>
<proteinExistence type="predicted"/>
<dbReference type="Gene3D" id="2.130.10.10">
    <property type="entry name" value="YVTN repeat-like/Quinoprotein amine dehydrogenase"/>
    <property type="match status" value="1"/>
</dbReference>
<name>A0A9P4MWU3_9PLEO</name>
<dbReference type="EMBL" id="ML986678">
    <property type="protein sequence ID" value="KAF2260565.1"/>
    <property type="molecule type" value="Genomic_DNA"/>
</dbReference>